<dbReference type="Proteomes" id="UP000053257">
    <property type="component" value="Unassembled WGS sequence"/>
</dbReference>
<protein>
    <submittedName>
        <fullName evidence="1">Uncharacterized protein</fullName>
    </submittedName>
</protein>
<gene>
    <name evidence="1" type="ORF">PHLGIDRAFT_381593</name>
</gene>
<reference evidence="1 2" key="1">
    <citation type="journal article" date="2014" name="PLoS Genet.">
        <title>Analysis of the Phlebiopsis gigantea genome, transcriptome and secretome provides insight into its pioneer colonization strategies of wood.</title>
        <authorList>
            <person name="Hori C."/>
            <person name="Ishida T."/>
            <person name="Igarashi K."/>
            <person name="Samejima M."/>
            <person name="Suzuki H."/>
            <person name="Master E."/>
            <person name="Ferreira P."/>
            <person name="Ruiz-Duenas F.J."/>
            <person name="Held B."/>
            <person name="Canessa P."/>
            <person name="Larrondo L.F."/>
            <person name="Schmoll M."/>
            <person name="Druzhinina I.S."/>
            <person name="Kubicek C.P."/>
            <person name="Gaskell J.A."/>
            <person name="Kersten P."/>
            <person name="St John F."/>
            <person name="Glasner J."/>
            <person name="Sabat G."/>
            <person name="Splinter BonDurant S."/>
            <person name="Syed K."/>
            <person name="Yadav J."/>
            <person name="Mgbeahuruike A.C."/>
            <person name="Kovalchuk A."/>
            <person name="Asiegbu F.O."/>
            <person name="Lackner G."/>
            <person name="Hoffmeister D."/>
            <person name="Rencoret J."/>
            <person name="Gutierrez A."/>
            <person name="Sun H."/>
            <person name="Lindquist E."/>
            <person name="Barry K."/>
            <person name="Riley R."/>
            <person name="Grigoriev I.V."/>
            <person name="Henrissat B."/>
            <person name="Kues U."/>
            <person name="Berka R.M."/>
            <person name="Martinez A.T."/>
            <person name="Covert S.F."/>
            <person name="Blanchette R.A."/>
            <person name="Cullen D."/>
        </authorList>
    </citation>
    <scope>NUCLEOTIDE SEQUENCE [LARGE SCALE GENOMIC DNA]</scope>
    <source>
        <strain evidence="1 2">11061_1 CR5-6</strain>
    </source>
</reference>
<evidence type="ECO:0000313" key="2">
    <source>
        <dbReference type="Proteomes" id="UP000053257"/>
    </source>
</evidence>
<evidence type="ECO:0000313" key="1">
    <source>
        <dbReference type="EMBL" id="KIP08429.1"/>
    </source>
</evidence>
<name>A0A0C3NT69_PHLG1</name>
<organism evidence="1 2">
    <name type="scientific">Phlebiopsis gigantea (strain 11061_1 CR5-6)</name>
    <name type="common">White-rot fungus</name>
    <name type="synonym">Peniophora gigantea</name>
    <dbReference type="NCBI Taxonomy" id="745531"/>
    <lineage>
        <taxon>Eukaryota</taxon>
        <taxon>Fungi</taxon>
        <taxon>Dikarya</taxon>
        <taxon>Basidiomycota</taxon>
        <taxon>Agaricomycotina</taxon>
        <taxon>Agaricomycetes</taxon>
        <taxon>Polyporales</taxon>
        <taxon>Phanerochaetaceae</taxon>
        <taxon>Phlebiopsis</taxon>
    </lineage>
</organism>
<dbReference type="AlphaFoldDB" id="A0A0C3NT69"/>
<proteinExistence type="predicted"/>
<dbReference type="HOGENOM" id="CLU_2441618_0_0_1"/>
<dbReference type="EMBL" id="KN840480">
    <property type="protein sequence ID" value="KIP08429.1"/>
    <property type="molecule type" value="Genomic_DNA"/>
</dbReference>
<accession>A0A0C3NT69</accession>
<keyword evidence="2" id="KW-1185">Reference proteome</keyword>
<sequence>MRSHEDSHTAFLLQLSRRKVSTLFVPNTIFYERVPGLHGSHPRPPRCHVLFRALDNALRFQGCVLSSQILSRTPTLVALCPCWLFVCAPL</sequence>